<dbReference type="EC" id="5.1.3.3" evidence="5"/>
<dbReference type="PIRSF" id="PIRSF005096">
    <property type="entry name" value="GALM"/>
    <property type="match status" value="1"/>
</dbReference>
<organism evidence="9 10">
    <name type="scientific">Chloropicon primus</name>
    <dbReference type="NCBI Taxonomy" id="1764295"/>
    <lineage>
        <taxon>Eukaryota</taxon>
        <taxon>Viridiplantae</taxon>
        <taxon>Chlorophyta</taxon>
        <taxon>Chloropicophyceae</taxon>
        <taxon>Chloropicales</taxon>
        <taxon>Chloropicaceae</taxon>
        <taxon>Chloropicon</taxon>
    </lineage>
</organism>
<evidence type="ECO:0000256" key="1">
    <source>
        <dbReference type="ARBA" id="ARBA00005028"/>
    </source>
</evidence>
<evidence type="ECO:0000256" key="4">
    <source>
        <dbReference type="ARBA" id="ARBA00023277"/>
    </source>
</evidence>
<evidence type="ECO:0000313" key="9">
    <source>
        <dbReference type="EMBL" id="QDZ21886.1"/>
    </source>
</evidence>
<dbReference type="CDD" id="cd09019">
    <property type="entry name" value="galactose_mutarotase_like"/>
    <property type="match status" value="1"/>
</dbReference>
<dbReference type="Proteomes" id="UP000316726">
    <property type="component" value="Chromosome 6"/>
</dbReference>
<dbReference type="NCBIfam" id="NF008277">
    <property type="entry name" value="PRK11055.1"/>
    <property type="match status" value="1"/>
</dbReference>
<protein>
    <recommendedName>
        <fullName evidence="5">Aldose 1-epimerase</fullName>
        <ecNumber evidence="5">5.1.3.3</ecNumber>
    </recommendedName>
</protein>
<dbReference type="PANTHER" id="PTHR10091:SF0">
    <property type="entry name" value="GALACTOSE MUTAROTASE"/>
    <property type="match status" value="1"/>
</dbReference>
<evidence type="ECO:0000256" key="8">
    <source>
        <dbReference type="PIRSR" id="PIRSR005096-3"/>
    </source>
</evidence>
<sequence>METYVLKNSKGVEVHIRPLGALVQRLILPSAKGEPSDVVLGFDRLESYADGTSPYFGVVVGRVANRIEGGKFKIGGEEFQVSVNENGNTLHGGQVGFDKATWGVVSHEEGRSVTLSHLSEDGDQGFPGQVTVTVRYTLTEPSDSDDGMLVVAMSAITTKATPISLAQHGYFNLTGHASGSDVLNHKLHLNAREYTPVDGKLIPTGELAPTEGTPFHFPAQGVRVGERIAEVPGGFDHNFVLDKSVRREYDRVATSTPLHLAAVLEEETSGRKVELSTSAPGVQFYSGNFLDGSLTKAQGTKEDATYKVHGGLCLETQGFPNAVNQSNFPTNVLQPGERYSHYMVYKFDTTTRTA</sequence>
<dbReference type="InterPro" id="IPR011013">
    <property type="entry name" value="Gal_mutarotase_sf_dom"/>
</dbReference>
<dbReference type="SUPFAM" id="SSF74650">
    <property type="entry name" value="Galactose mutarotase-like"/>
    <property type="match status" value="1"/>
</dbReference>
<comment type="catalytic activity">
    <reaction evidence="5">
        <text>alpha-D-glucose = beta-D-glucose</text>
        <dbReference type="Rhea" id="RHEA:10264"/>
        <dbReference type="ChEBI" id="CHEBI:15903"/>
        <dbReference type="ChEBI" id="CHEBI:17925"/>
        <dbReference type="EC" id="5.1.3.3"/>
    </reaction>
</comment>
<dbReference type="GO" id="GO:0030246">
    <property type="term" value="F:carbohydrate binding"/>
    <property type="evidence" value="ECO:0007669"/>
    <property type="project" value="InterPro"/>
</dbReference>
<dbReference type="UniPathway" id="UPA00242"/>
<dbReference type="InterPro" id="IPR015443">
    <property type="entry name" value="Aldose_1-epimerase"/>
</dbReference>
<dbReference type="EMBL" id="CP031039">
    <property type="protein sequence ID" value="QDZ21886.1"/>
    <property type="molecule type" value="Genomic_DNA"/>
</dbReference>
<dbReference type="InterPro" id="IPR014718">
    <property type="entry name" value="GH-type_carb-bd"/>
</dbReference>
<keyword evidence="4 5" id="KW-0119">Carbohydrate metabolism</keyword>
<evidence type="ECO:0000256" key="2">
    <source>
        <dbReference type="ARBA" id="ARBA00006206"/>
    </source>
</evidence>
<keyword evidence="10" id="KW-1185">Reference proteome</keyword>
<comment type="similarity">
    <text evidence="2 5">Belongs to the aldose epimerase family.</text>
</comment>
<dbReference type="OrthoDB" id="274691at2759"/>
<name>A0A5B8MMV6_9CHLO</name>
<proteinExistence type="inferred from homology"/>
<dbReference type="Gene3D" id="2.70.98.10">
    <property type="match status" value="1"/>
</dbReference>
<evidence type="ECO:0000256" key="7">
    <source>
        <dbReference type="PIRSR" id="PIRSR005096-2"/>
    </source>
</evidence>
<evidence type="ECO:0000313" key="10">
    <source>
        <dbReference type="Proteomes" id="UP000316726"/>
    </source>
</evidence>
<comment type="pathway">
    <text evidence="1 5">Carbohydrate metabolism; hexose metabolism.</text>
</comment>
<reference evidence="9 10" key="1">
    <citation type="submission" date="2018-07" db="EMBL/GenBank/DDBJ databases">
        <title>The complete nuclear genome of the prasinophyte Chloropicon primus (CCMP1205).</title>
        <authorList>
            <person name="Pombert J.-F."/>
            <person name="Otis C."/>
            <person name="Turmel M."/>
            <person name="Lemieux C."/>
        </authorList>
    </citation>
    <scope>NUCLEOTIDE SEQUENCE [LARGE SCALE GENOMIC DNA]</scope>
    <source>
        <strain evidence="9 10">CCMP1205</strain>
    </source>
</reference>
<evidence type="ECO:0000256" key="5">
    <source>
        <dbReference type="PIRNR" id="PIRNR005096"/>
    </source>
</evidence>
<feature type="active site" description="Proton acceptor" evidence="6">
    <location>
        <position position="315"/>
    </location>
</feature>
<dbReference type="GO" id="GO:0004034">
    <property type="term" value="F:aldose 1-epimerase activity"/>
    <property type="evidence" value="ECO:0007669"/>
    <property type="project" value="UniProtKB-EC"/>
</dbReference>
<dbReference type="AlphaFoldDB" id="A0A5B8MMV6"/>
<feature type="active site" description="Proton donor" evidence="6">
    <location>
        <position position="168"/>
    </location>
</feature>
<dbReference type="GO" id="GO:0033499">
    <property type="term" value="P:galactose catabolic process via UDP-galactose, Leloir pathway"/>
    <property type="evidence" value="ECO:0007669"/>
    <property type="project" value="TreeGrafter"/>
</dbReference>
<evidence type="ECO:0000256" key="6">
    <source>
        <dbReference type="PIRSR" id="PIRSR005096-1"/>
    </source>
</evidence>
<feature type="binding site" evidence="7">
    <location>
        <position position="236"/>
    </location>
    <ligand>
        <name>beta-D-galactose</name>
        <dbReference type="ChEBI" id="CHEBI:27667"/>
    </ligand>
</feature>
<dbReference type="STRING" id="1764295.A0A5B8MMV6"/>
<accession>A0A5B8MMV6</accession>
<dbReference type="GO" id="GO:0006006">
    <property type="term" value="P:glucose metabolic process"/>
    <property type="evidence" value="ECO:0007669"/>
    <property type="project" value="TreeGrafter"/>
</dbReference>
<dbReference type="Pfam" id="PF01263">
    <property type="entry name" value="Aldose_epim"/>
    <property type="match status" value="1"/>
</dbReference>
<dbReference type="PANTHER" id="PTHR10091">
    <property type="entry name" value="ALDOSE-1-EPIMERASE"/>
    <property type="match status" value="1"/>
</dbReference>
<dbReference type="InterPro" id="IPR047215">
    <property type="entry name" value="Galactose_mutarotase-like"/>
</dbReference>
<gene>
    <name evidence="9" type="ORF">A3770_06p44040</name>
</gene>
<feature type="binding site" evidence="8">
    <location>
        <begin position="168"/>
        <end position="170"/>
    </location>
    <ligand>
        <name>beta-D-galactose</name>
        <dbReference type="ChEBI" id="CHEBI:27667"/>
    </ligand>
</feature>
<evidence type="ECO:0000256" key="3">
    <source>
        <dbReference type="ARBA" id="ARBA00023235"/>
    </source>
</evidence>
<keyword evidence="3 5" id="KW-0413">Isomerase</keyword>
<feature type="binding site" evidence="8">
    <location>
        <begin position="65"/>
        <end position="66"/>
    </location>
    <ligand>
        <name>beta-D-galactose</name>
        <dbReference type="ChEBI" id="CHEBI:27667"/>
    </ligand>
</feature>
<dbReference type="InterPro" id="IPR008183">
    <property type="entry name" value="Aldose_1/G6P_1-epimerase"/>
</dbReference>